<feature type="region of interest" description="Disordered" evidence="1">
    <location>
        <begin position="266"/>
        <end position="295"/>
    </location>
</feature>
<dbReference type="AlphaFoldDB" id="A0A0L0USC7"/>
<feature type="chain" id="PRO_5005549116" evidence="2">
    <location>
        <begin position="26"/>
        <end position="412"/>
    </location>
</feature>
<feature type="region of interest" description="Disordered" evidence="1">
    <location>
        <begin position="377"/>
        <end position="412"/>
    </location>
</feature>
<feature type="compositionally biased region" description="Basic and acidic residues" evidence="1">
    <location>
        <begin position="235"/>
        <end position="245"/>
    </location>
</feature>
<proteinExistence type="predicted"/>
<feature type="signal peptide" evidence="2">
    <location>
        <begin position="1"/>
        <end position="25"/>
    </location>
</feature>
<comment type="caution">
    <text evidence="3">The sequence shown here is derived from an EMBL/GenBank/DDBJ whole genome shotgun (WGS) entry which is preliminary data.</text>
</comment>
<dbReference type="OrthoDB" id="2498490at2759"/>
<organism evidence="3 4">
    <name type="scientific">Puccinia striiformis f. sp. tritici PST-78</name>
    <dbReference type="NCBI Taxonomy" id="1165861"/>
    <lineage>
        <taxon>Eukaryota</taxon>
        <taxon>Fungi</taxon>
        <taxon>Dikarya</taxon>
        <taxon>Basidiomycota</taxon>
        <taxon>Pucciniomycotina</taxon>
        <taxon>Pucciniomycetes</taxon>
        <taxon>Pucciniales</taxon>
        <taxon>Pucciniaceae</taxon>
        <taxon>Puccinia</taxon>
    </lineage>
</organism>
<dbReference type="EMBL" id="AJIL01000285">
    <property type="protein sequence ID" value="KNE89967.1"/>
    <property type="molecule type" value="Genomic_DNA"/>
</dbReference>
<feature type="compositionally biased region" description="Basic and acidic residues" evidence="1">
    <location>
        <begin position="266"/>
        <end position="280"/>
    </location>
</feature>
<evidence type="ECO:0000256" key="2">
    <source>
        <dbReference type="SAM" id="SignalP"/>
    </source>
</evidence>
<evidence type="ECO:0000313" key="3">
    <source>
        <dbReference type="EMBL" id="KNE89967.1"/>
    </source>
</evidence>
<feature type="region of interest" description="Disordered" evidence="1">
    <location>
        <begin position="219"/>
        <end position="246"/>
    </location>
</feature>
<name>A0A0L0USC7_9BASI</name>
<sequence length="412" mass="46081">MYLLLLALPISVLLVGVIYYKQAKAREQETEDPPIDGYYVYPAPLPHQNTLHPSQYWMAPGAVDPQGYPNYSQAFAPQPAPYQDPSRHPSLLHRSLNTPEMISGLQDARIRSPEKVAETGLSNVSNNITLEKVLVRDESSILLPTPSLNKQTVLSPTFQDYDWTQRDVQNIDQDHSKNVRPLPVRDDSTLLLPTPIFNKQTALSPIVQEYNWTKQDVEHTDQVHSTQVSPYAHSSPKDGPAKRLSDPSSVVKIDIIESFEATIFPEERIDQSSSHAREDCASDSESVGSFPLSMRTVEPALGTGTALGREMSEELVPDIPSDERESGGEAGTEEVDLDADQTDVLPRYTSADAKIFERYKNRQSLKQDHSYIGRLRESYHAPETVPAPRRVIRDDNAYLNRTSPPSDPNSKP</sequence>
<keyword evidence="4" id="KW-1185">Reference proteome</keyword>
<accession>A0A0L0USC7</accession>
<evidence type="ECO:0000313" key="4">
    <source>
        <dbReference type="Proteomes" id="UP000054564"/>
    </source>
</evidence>
<dbReference type="Proteomes" id="UP000054564">
    <property type="component" value="Unassembled WGS sequence"/>
</dbReference>
<gene>
    <name evidence="3" type="ORF">PSTG_16584</name>
</gene>
<keyword evidence="2" id="KW-0732">Signal</keyword>
<protein>
    <submittedName>
        <fullName evidence="3">Uncharacterized protein</fullName>
    </submittedName>
</protein>
<evidence type="ECO:0000256" key="1">
    <source>
        <dbReference type="SAM" id="MobiDB-lite"/>
    </source>
</evidence>
<reference evidence="4" key="1">
    <citation type="submission" date="2014-03" db="EMBL/GenBank/DDBJ databases">
        <title>The Genome Sequence of Puccinia striiformis f. sp. tritici PST-78.</title>
        <authorList>
            <consortium name="The Broad Institute Genome Sequencing Platform"/>
            <person name="Cuomo C."/>
            <person name="Hulbert S."/>
            <person name="Chen X."/>
            <person name="Walker B."/>
            <person name="Young S.K."/>
            <person name="Zeng Q."/>
            <person name="Gargeya S."/>
            <person name="Fitzgerald M."/>
            <person name="Haas B."/>
            <person name="Abouelleil A."/>
            <person name="Alvarado L."/>
            <person name="Arachchi H.M."/>
            <person name="Berlin A.M."/>
            <person name="Chapman S.B."/>
            <person name="Goldberg J."/>
            <person name="Griggs A."/>
            <person name="Gujja S."/>
            <person name="Hansen M."/>
            <person name="Howarth C."/>
            <person name="Imamovic A."/>
            <person name="Larimer J."/>
            <person name="McCowan C."/>
            <person name="Montmayeur A."/>
            <person name="Murphy C."/>
            <person name="Neiman D."/>
            <person name="Pearson M."/>
            <person name="Priest M."/>
            <person name="Roberts A."/>
            <person name="Saif S."/>
            <person name="Shea T."/>
            <person name="Sisk P."/>
            <person name="Sykes S."/>
            <person name="Wortman J."/>
            <person name="Nusbaum C."/>
            <person name="Birren B."/>
        </authorList>
    </citation>
    <scope>NUCLEOTIDE SEQUENCE [LARGE SCALE GENOMIC DNA]</scope>
    <source>
        <strain evidence="4">race PST-78</strain>
    </source>
</reference>